<dbReference type="AlphaFoldDB" id="A0A7S1X697"/>
<reference evidence="2" key="1">
    <citation type="submission" date="2021-01" db="EMBL/GenBank/DDBJ databases">
        <authorList>
            <person name="Corre E."/>
            <person name="Pelletier E."/>
            <person name="Niang G."/>
            <person name="Scheremetjew M."/>
            <person name="Finn R."/>
            <person name="Kale V."/>
            <person name="Holt S."/>
            <person name="Cochrane G."/>
            <person name="Meng A."/>
            <person name="Brown T."/>
            <person name="Cohen L."/>
        </authorList>
    </citation>
    <scope>NUCLEOTIDE SEQUENCE</scope>
    <source>
        <strain evidence="2">PLY429</strain>
    </source>
</reference>
<feature type="region of interest" description="Disordered" evidence="1">
    <location>
        <begin position="400"/>
        <end position="464"/>
    </location>
</feature>
<feature type="region of interest" description="Disordered" evidence="1">
    <location>
        <begin position="328"/>
        <end position="350"/>
    </location>
</feature>
<dbReference type="EMBL" id="HBGG01025311">
    <property type="protein sequence ID" value="CAD9210873.1"/>
    <property type="molecule type" value="Transcribed_RNA"/>
</dbReference>
<accession>A0A7S1X697</accession>
<feature type="compositionally biased region" description="Basic and acidic residues" evidence="1">
    <location>
        <begin position="281"/>
        <end position="290"/>
    </location>
</feature>
<gene>
    <name evidence="2" type="ORF">TCHU04912_LOCUS13112</name>
</gene>
<sequence length="523" mass="58545">MAARGFPETESRRTENFAELDVERAVLVEAQAQQAQADAAAAAATATATANCAMAWFLNQQQDTTTAAQEHHQRRQRARDKGIFSPLVMGSRVEDEISPPVLPIRRPIPSRRDTTSARGLRRRLVGFPVEEGYAAYGPEPLLHRSSTRGFLPSENSTEDVAWLSLPLSMKCQLLDLAAELDSPLLDVLDESIKLLTASLRSRSSGGMWHHHSSRRADAEMGVCGLPAEHHPKRSVWEASTEVFNAAQKLAYSFPDVGVSLVVTPPDRRQLVFSTDGMACGDHTEPDEQRLQRSSHPATNGEAVNDPRRRRADEAELWQSRRLHSRRVDNRQEYPIDPARIGGSLQDQNDCRSSLKDTATILRRENILADKRRGEYADAGTEARDVDCRDDREHVVVGRRHGFKRKNRGEGASGPMSGEYCQKSNGRKVAQGSGEVRPSADSMETCSEASDDGESSRKQNEPKKQIFRQRWTQAQMQELRRVVLSYPVSYGHWDEVFEKSEILRASHFTAEAARKKAMRMGLLR</sequence>
<feature type="region of interest" description="Disordered" evidence="1">
    <location>
        <begin position="277"/>
        <end position="312"/>
    </location>
</feature>
<name>A0A7S1X697_9CHLO</name>
<feature type="compositionally biased region" description="Basic and acidic residues" evidence="1">
    <location>
        <begin position="453"/>
        <end position="463"/>
    </location>
</feature>
<organism evidence="2">
    <name type="scientific">Tetraselmis chuii</name>
    <dbReference type="NCBI Taxonomy" id="63592"/>
    <lineage>
        <taxon>Eukaryota</taxon>
        <taxon>Viridiplantae</taxon>
        <taxon>Chlorophyta</taxon>
        <taxon>core chlorophytes</taxon>
        <taxon>Chlorodendrophyceae</taxon>
        <taxon>Chlorodendrales</taxon>
        <taxon>Chlorodendraceae</taxon>
        <taxon>Tetraselmis</taxon>
    </lineage>
</organism>
<evidence type="ECO:0000256" key="1">
    <source>
        <dbReference type="SAM" id="MobiDB-lite"/>
    </source>
</evidence>
<proteinExistence type="predicted"/>
<evidence type="ECO:0000313" key="2">
    <source>
        <dbReference type="EMBL" id="CAD9210873.1"/>
    </source>
</evidence>
<protein>
    <submittedName>
        <fullName evidence="2">Uncharacterized protein</fullName>
    </submittedName>
</protein>